<sequence length="188" mass="20751">MDPAHATFQIFLTQLNDEQPVREMATYFFDLVLQNEPSYQAYDALSVACIWRSRLRNGLISPLPALATSTLISVNKIREGLAALQRAQSLELANRCKPEYMEKFCAPLNLSPAVQAAATQIYAKALELNFVDKTDDRYVEAFCAAAVFKASQCSDSPKTAQEIAEAVSVLEGDILHANELLLLLASYS</sequence>
<organism evidence="2 3">
    <name type="scientific">Panagrellus redivivus</name>
    <name type="common">Microworm</name>
    <dbReference type="NCBI Taxonomy" id="6233"/>
    <lineage>
        <taxon>Eukaryota</taxon>
        <taxon>Metazoa</taxon>
        <taxon>Ecdysozoa</taxon>
        <taxon>Nematoda</taxon>
        <taxon>Chromadorea</taxon>
        <taxon>Rhabditida</taxon>
        <taxon>Tylenchina</taxon>
        <taxon>Panagrolaimomorpha</taxon>
        <taxon>Panagrolaimoidea</taxon>
        <taxon>Panagrolaimidae</taxon>
        <taxon>Panagrellus</taxon>
    </lineage>
</organism>
<proteinExistence type="predicted"/>
<dbReference type="GO" id="GO:0017025">
    <property type="term" value="F:TBP-class protein binding"/>
    <property type="evidence" value="ECO:0007669"/>
    <property type="project" value="InterPro"/>
</dbReference>
<evidence type="ECO:0000313" key="2">
    <source>
        <dbReference type="Proteomes" id="UP000492821"/>
    </source>
</evidence>
<dbReference type="InterPro" id="IPR013150">
    <property type="entry name" value="TFIIB_cyclin"/>
</dbReference>
<dbReference type="AlphaFoldDB" id="A0A7E4V4N4"/>
<keyword evidence="2" id="KW-1185">Reference proteome</keyword>
<dbReference type="WBParaSite" id="Pan_g16533.t1">
    <property type="protein sequence ID" value="Pan_g16533.t1"/>
    <property type="gene ID" value="Pan_g16533"/>
</dbReference>
<dbReference type="SUPFAM" id="SSF47954">
    <property type="entry name" value="Cyclin-like"/>
    <property type="match status" value="1"/>
</dbReference>
<dbReference type="InterPro" id="IPR036915">
    <property type="entry name" value="Cyclin-like_sf"/>
</dbReference>
<accession>A0A7E4V4N4</accession>
<evidence type="ECO:0000259" key="1">
    <source>
        <dbReference type="Pfam" id="PF00382"/>
    </source>
</evidence>
<dbReference type="Pfam" id="PF00382">
    <property type="entry name" value="TFIIB"/>
    <property type="match status" value="1"/>
</dbReference>
<name>A0A7E4V4N4_PANRE</name>
<reference evidence="3" key="2">
    <citation type="submission" date="2020-10" db="UniProtKB">
        <authorList>
            <consortium name="WormBaseParasite"/>
        </authorList>
    </citation>
    <scope>IDENTIFICATION</scope>
</reference>
<dbReference type="Gene3D" id="1.10.472.10">
    <property type="entry name" value="Cyclin-like"/>
    <property type="match status" value="1"/>
</dbReference>
<reference evidence="2" key="1">
    <citation type="journal article" date="2013" name="Genetics">
        <title>The draft genome and transcriptome of Panagrellus redivivus are shaped by the harsh demands of a free-living lifestyle.</title>
        <authorList>
            <person name="Srinivasan J."/>
            <person name="Dillman A.R."/>
            <person name="Macchietto M.G."/>
            <person name="Heikkinen L."/>
            <person name="Lakso M."/>
            <person name="Fracchia K.M."/>
            <person name="Antoshechkin I."/>
            <person name="Mortazavi A."/>
            <person name="Wong G."/>
            <person name="Sternberg P.W."/>
        </authorList>
    </citation>
    <scope>NUCLEOTIDE SEQUENCE [LARGE SCALE GENOMIC DNA]</scope>
    <source>
        <strain evidence="2">MT8872</strain>
    </source>
</reference>
<protein>
    <submittedName>
        <fullName evidence="3">TFIIB domain-containing protein</fullName>
    </submittedName>
</protein>
<dbReference type="Proteomes" id="UP000492821">
    <property type="component" value="Unassembled WGS sequence"/>
</dbReference>
<feature type="domain" description="Transcription factor TFIIB cyclin-like" evidence="1">
    <location>
        <begin position="99"/>
        <end position="174"/>
    </location>
</feature>
<evidence type="ECO:0000313" key="3">
    <source>
        <dbReference type="WBParaSite" id="Pan_g16533.t1"/>
    </source>
</evidence>